<dbReference type="RefSeq" id="WP_101882747.1">
    <property type="nucleotide sequence ID" value="NZ_NIHW01000031.1"/>
</dbReference>
<comment type="caution">
    <text evidence="2">The sequence shown here is derived from an EMBL/GenBank/DDBJ whole genome shotgun (WGS) entry which is preliminary data.</text>
</comment>
<evidence type="ECO:0000313" key="2">
    <source>
        <dbReference type="EMBL" id="PLT84538.1"/>
    </source>
</evidence>
<name>A0A2N5PXZ4_MEDGN</name>
<sequence length="661" mass="76084">MSKNGINFELLELLDEEEISIVCKNADLALFLIPIKDKRYTKYAKKLGRLDKKSALVQSFLPGIAFSLYKKGEEPFRAAVATQLESFRDKFFEAITNCMEPSVSIDEIKAYSAKDLAEFYFRIVEISVTDVSVEMFFVFLKLHNVCIQGEFRVEVEEEIEKILQMKNLEEKHKAEVANALKEQEKRLSAEFEQEKRDLKKQIEDKARIQRELKEKLDSAEQKIQKYENLSQAEKKKQKEEWFSEYEKEFAERKAADDLQWKTAFTEAEQKHEELVSRLEDEAEQKKVELETEYQQKQRIEEERLSSELAGLRSQVEELTDNKVSLSQQVNALEERKVALGNQIDELESIEEKYFDSFEKRIVEKRIDTLIFQKLGFESNNNGVHTAIQTISENDSDIVTIHPKTFSVNASYGEAVDSIEDFFDDFRENISVNFENETEITGTVLSALANGMAVISVDKVCTNLSDAIAALLDLSTPLIINIDSEKDSFKKIIDTINGCDSQVICVKGILDNYNENLFIRTCEICREKHLFFSISNLEKLGMMSKAIMNCAIVVDVEHELQFATDEDILIGDHDLKPLIPKLDMKKSKEIYKKNFSRLVMGGYLKKTVALEYSNLLQFYMEFMDVTVLGDIIQKTIINACDFQSDDEVLKDILSRSGITIFN</sequence>
<feature type="coiled-coil region" evidence="1">
    <location>
        <begin position="162"/>
        <end position="239"/>
    </location>
</feature>
<evidence type="ECO:0000256" key="1">
    <source>
        <dbReference type="SAM" id="Coils"/>
    </source>
</evidence>
<reference evidence="2 3" key="1">
    <citation type="journal article" date="2017" name="Genome Med.">
        <title>A novel Ruminococcus gnavus clade enriched in inflammatory bowel disease patients.</title>
        <authorList>
            <person name="Hall A.B."/>
            <person name="Yassour M."/>
            <person name="Sauk J."/>
            <person name="Garner A."/>
            <person name="Jiang X."/>
            <person name="Arthur T."/>
            <person name="Lagoudas G.K."/>
            <person name="Vatanen T."/>
            <person name="Fornelos N."/>
            <person name="Wilson R."/>
            <person name="Bertha M."/>
            <person name="Cohen M."/>
            <person name="Garber J."/>
            <person name="Khalili H."/>
            <person name="Gevers D."/>
            <person name="Ananthakrishnan A.N."/>
            <person name="Kugathasan S."/>
            <person name="Lander E.S."/>
            <person name="Blainey P."/>
            <person name="Vlamakis H."/>
            <person name="Xavier R.J."/>
            <person name="Huttenhower C."/>
        </authorList>
    </citation>
    <scope>NUCLEOTIDE SEQUENCE [LARGE SCALE GENOMIC DNA]</scope>
    <source>
        <strain evidence="2 3">RJX1128</strain>
    </source>
</reference>
<protein>
    <submittedName>
        <fullName evidence="2">Uncharacterized protein</fullName>
    </submittedName>
</protein>
<gene>
    <name evidence="2" type="ORF">CDL20_11605</name>
</gene>
<evidence type="ECO:0000313" key="3">
    <source>
        <dbReference type="Proteomes" id="UP000234840"/>
    </source>
</evidence>
<dbReference type="EMBL" id="NIHW01000031">
    <property type="protein sequence ID" value="PLT84538.1"/>
    <property type="molecule type" value="Genomic_DNA"/>
</dbReference>
<accession>A0A2N5PXZ4</accession>
<dbReference type="Proteomes" id="UP000234840">
    <property type="component" value="Unassembled WGS sequence"/>
</dbReference>
<feature type="coiled-coil region" evidence="1">
    <location>
        <begin position="264"/>
        <end position="349"/>
    </location>
</feature>
<organism evidence="2 3">
    <name type="scientific">Mediterraneibacter gnavus</name>
    <name type="common">Ruminococcus gnavus</name>
    <dbReference type="NCBI Taxonomy" id="33038"/>
    <lineage>
        <taxon>Bacteria</taxon>
        <taxon>Bacillati</taxon>
        <taxon>Bacillota</taxon>
        <taxon>Clostridia</taxon>
        <taxon>Lachnospirales</taxon>
        <taxon>Lachnospiraceae</taxon>
        <taxon>Mediterraneibacter</taxon>
    </lineage>
</organism>
<dbReference type="AlphaFoldDB" id="A0A2N5PXZ4"/>
<proteinExistence type="predicted"/>
<keyword evidence="1" id="KW-0175">Coiled coil</keyword>